<name>A0AAV1DRT2_OLDCO</name>
<dbReference type="AlphaFoldDB" id="A0AAV1DRT2"/>
<keyword evidence="6" id="KW-0067">ATP-binding</keyword>
<dbReference type="GO" id="GO:0043531">
    <property type="term" value="F:ADP binding"/>
    <property type="evidence" value="ECO:0007669"/>
    <property type="project" value="InterPro"/>
</dbReference>
<keyword evidence="5" id="KW-0276">Fatty acid metabolism</keyword>
<feature type="domain" description="CoA carboxyltransferase C-terminal" evidence="12">
    <location>
        <begin position="112"/>
        <end position="400"/>
    </location>
</feature>
<protein>
    <recommendedName>
        <fullName evidence="1">acetyl-CoA carboxytransferase</fullName>
        <ecNumber evidence="1">2.1.3.15</ecNumber>
    </recommendedName>
</protein>
<dbReference type="EMBL" id="OX459123">
    <property type="protein sequence ID" value="CAI9109473.1"/>
    <property type="molecule type" value="Genomic_DNA"/>
</dbReference>
<comment type="catalytic activity">
    <reaction evidence="9">
        <text>N(6)-carboxybiotinyl-L-lysyl-[protein] + acetyl-CoA = N(6)-biotinyl-L-lysyl-[protein] + malonyl-CoA</text>
        <dbReference type="Rhea" id="RHEA:54728"/>
        <dbReference type="Rhea" id="RHEA-COMP:10505"/>
        <dbReference type="Rhea" id="RHEA-COMP:10506"/>
        <dbReference type="ChEBI" id="CHEBI:57288"/>
        <dbReference type="ChEBI" id="CHEBI:57384"/>
        <dbReference type="ChEBI" id="CHEBI:83144"/>
        <dbReference type="ChEBI" id="CHEBI:83145"/>
        <dbReference type="EC" id="2.1.3.15"/>
    </reaction>
</comment>
<evidence type="ECO:0000256" key="3">
    <source>
        <dbReference type="ARBA" id="ARBA00022614"/>
    </source>
</evidence>
<dbReference type="InterPro" id="IPR001095">
    <property type="entry name" value="Acetyl_CoA_COase_a_su"/>
</dbReference>
<feature type="region of interest" description="Disordered" evidence="10">
    <location>
        <begin position="206"/>
        <end position="226"/>
    </location>
</feature>
<evidence type="ECO:0000256" key="7">
    <source>
        <dbReference type="ARBA" id="ARBA00023098"/>
    </source>
</evidence>
<keyword evidence="14" id="KW-1185">Reference proteome</keyword>
<dbReference type="PANTHER" id="PTHR42853">
    <property type="entry name" value="ACETYL-COENZYME A CARBOXYLASE CARBOXYL TRANSFERASE SUBUNIT ALPHA"/>
    <property type="match status" value="1"/>
</dbReference>
<dbReference type="PANTHER" id="PTHR42853:SF1">
    <property type="entry name" value="ACETYL-COA CARBOXYTRANSFERASE"/>
    <property type="match status" value="1"/>
</dbReference>
<evidence type="ECO:0000256" key="9">
    <source>
        <dbReference type="ARBA" id="ARBA00049152"/>
    </source>
</evidence>
<evidence type="ECO:0000313" key="13">
    <source>
        <dbReference type="EMBL" id="CAI9109473.1"/>
    </source>
</evidence>
<dbReference type="Gene3D" id="3.90.226.10">
    <property type="entry name" value="2-enoyl-CoA Hydratase, Chain A, domain 1"/>
    <property type="match status" value="1"/>
</dbReference>
<dbReference type="InterPro" id="IPR029045">
    <property type="entry name" value="ClpP/crotonase-like_dom_sf"/>
</dbReference>
<keyword evidence="3" id="KW-0433">Leucine-rich repeat</keyword>
<keyword evidence="11" id="KW-0732">Signal</keyword>
<gene>
    <name evidence="13" type="ORF">OLC1_LOCUS17370</name>
</gene>
<keyword evidence="2" id="KW-0444">Lipid biosynthesis</keyword>
<dbReference type="InterPro" id="IPR011763">
    <property type="entry name" value="COA_CT_C"/>
</dbReference>
<proteinExistence type="predicted"/>
<dbReference type="Pfam" id="PF03255">
    <property type="entry name" value="ACCA"/>
    <property type="match status" value="1"/>
</dbReference>
<dbReference type="GO" id="GO:0005524">
    <property type="term" value="F:ATP binding"/>
    <property type="evidence" value="ECO:0007669"/>
    <property type="project" value="UniProtKB-KW"/>
</dbReference>
<evidence type="ECO:0000256" key="1">
    <source>
        <dbReference type="ARBA" id="ARBA00011883"/>
    </source>
</evidence>
<feature type="chain" id="PRO_5043594975" description="acetyl-CoA carboxytransferase" evidence="11">
    <location>
        <begin position="25"/>
        <end position="923"/>
    </location>
</feature>
<reference evidence="13" key="1">
    <citation type="submission" date="2023-03" db="EMBL/GenBank/DDBJ databases">
        <authorList>
            <person name="Julca I."/>
        </authorList>
    </citation>
    <scope>NUCLEOTIDE SEQUENCE</scope>
</reference>
<keyword evidence="7" id="KW-0443">Lipid metabolism</keyword>
<evidence type="ECO:0000256" key="8">
    <source>
        <dbReference type="ARBA" id="ARBA00023160"/>
    </source>
</evidence>
<evidence type="ECO:0000256" key="4">
    <source>
        <dbReference type="ARBA" id="ARBA00022741"/>
    </source>
</evidence>
<feature type="compositionally biased region" description="Basic residues" evidence="10">
    <location>
        <begin position="214"/>
        <end position="226"/>
    </location>
</feature>
<dbReference type="SUPFAM" id="SSF52096">
    <property type="entry name" value="ClpP/crotonase"/>
    <property type="match status" value="1"/>
</dbReference>
<dbReference type="GO" id="GO:0003989">
    <property type="term" value="F:acetyl-CoA carboxylase activity"/>
    <property type="evidence" value="ECO:0007669"/>
    <property type="project" value="InterPro"/>
</dbReference>
<evidence type="ECO:0000313" key="14">
    <source>
        <dbReference type="Proteomes" id="UP001161247"/>
    </source>
</evidence>
<evidence type="ECO:0000256" key="6">
    <source>
        <dbReference type="ARBA" id="ARBA00022840"/>
    </source>
</evidence>
<dbReference type="PROSITE" id="PS50989">
    <property type="entry name" value="COA_CT_CTER"/>
    <property type="match status" value="1"/>
</dbReference>
<evidence type="ECO:0000259" key="12">
    <source>
        <dbReference type="PROSITE" id="PS50989"/>
    </source>
</evidence>
<evidence type="ECO:0000256" key="5">
    <source>
        <dbReference type="ARBA" id="ARBA00022832"/>
    </source>
</evidence>
<dbReference type="InterPro" id="IPR002182">
    <property type="entry name" value="NB-ARC"/>
</dbReference>
<dbReference type="InterPro" id="IPR027417">
    <property type="entry name" value="P-loop_NTPase"/>
</dbReference>
<keyword evidence="4" id="KW-0547">Nucleotide-binding</keyword>
<dbReference type="SUPFAM" id="SSF52058">
    <property type="entry name" value="L domain-like"/>
    <property type="match status" value="1"/>
</dbReference>
<dbReference type="Pfam" id="PF00931">
    <property type="entry name" value="NB-ARC"/>
    <property type="match status" value="1"/>
</dbReference>
<accession>A0AAV1DRT2</accession>
<dbReference type="InterPro" id="IPR042197">
    <property type="entry name" value="Apaf_helical"/>
</dbReference>
<dbReference type="Proteomes" id="UP001161247">
    <property type="component" value="Chromosome 6"/>
</dbReference>
<dbReference type="Gene3D" id="3.40.50.300">
    <property type="entry name" value="P-loop containing nucleotide triphosphate hydrolases"/>
    <property type="match status" value="1"/>
</dbReference>
<dbReference type="PRINTS" id="PR01069">
    <property type="entry name" value="ACCCTRFRASEA"/>
</dbReference>
<organism evidence="13 14">
    <name type="scientific">Oldenlandia corymbosa var. corymbosa</name>
    <dbReference type="NCBI Taxonomy" id="529605"/>
    <lineage>
        <taxon>Eukaryota</taxon>
        <taxon>Viridiplantae</taxon>
        <taxon>Streptophyta</taxon>
        <taxon>Embryophyta</taxon>
        <taxon>Tracheophyta</taxon>
        <taxon>Spermatophyta</taxon>
        <taxon>Magnoliopsida</taxon>
        <taxon>eudicotyledons</taxon>
        <taxon>Gunneridae</taxon>
        <taxon>Pentapetalae</taxon>
        <taxon>asterids</taxon>
        <taxon>lamiids</taxon>
        <taxon>Gentianales</taxon>
        <taxon>Rubiaceae</taxon>
        <taxon>Rubioideae</taxon>
        <taxon>Spermacoceae</taxon>
        <taxon>Hedyotis-Oldenlandia complex</taxon>
        <taxon>Oldenlandia</taxon>
    </lineage>
</organism>
<dbReference type="Gene3D" id="3.80.10.10">
    <property type="entry name" value="Ribonuclease Inhibitor"/>
    <property type="match status" value="1"/>
</dbReference>
<dbReference type="InterPro" id="IPR032675">
    <property type="entry name" value="LRR_dom_sf"/>
</dbReference>
<evidence type="ECO:0000256" key="10">
    <source>
        <dbReference type="SAM" id="MobiDB-lite"/>
    </source>
</evidence>
<evidence type="ECO:0000256" key="2">
    <source>
        <dbReference type="ARBA" id="ARBA00022516"/>
    </source>
</evidence>
<sequence>MMMMMTTNTLSVITATVAATAAAAATSARRRGEENSIVLRVLLCKKKSCGRVRITNVEGTTATAMIKKHGDDDDDDDEDPFKKYLHYFETWDDPASDEERDPMESFPGPLHELDGKIRRAERRFNAAMTPIQRLSFATHPNRPTFVDHLSMVPYRVDLGDEANDPPILTALGMIRGELYPAIMTVLTIFRGQHYVFIGYHHKAASNMTTSQQEKRKKKNRRNKKEKNIKHTVAIPTPRCYKRALLMMKYAERYGFPIVNFVDTTSAFPGLESEELGQEEVITHDLRVMFGLKVPIITIVTGEGGSGGVLAMACANKLLMMENSAFHVRSLEACSEMMQKLSSGAREEAEMLSNVTTPEHYRLRIAGGVIEEAHGGAHYNPLISSLFILMSIRKVMKELKQMDAAELISHRMLKFHELGEKPALINVQKTAVEIESQLEELKMKIIKAKGIVVPTPTHWEAEKLSSVTAQEHYRLRIAGGVIEEPDGAAHDNHPISTVFILNAIRKVMELRYLIVQDDIWNVEAWECIKQSFPDDNNGSRIIFTSRIHNFVSQAKPINSSIHPLRPLSDGESWDLLEGKLSRHHGFPLDEELSNIAKHIAKNCKGLPLSVVLVAGILAGKDREFWKHIECGTSSQALSEEFMDAKTRDENILPWVNDNDVVASGSSQNPGNSENYVGLCIDAHRTKFVDIKSTSPFIRSLVLIRGQWYTNACLSTIFNSFRLLNVLDLESIVIDGPFPEEWPDSSRITECGRPWRSVKWNRFLAFPCSLKKLTLGSFYFPWSEISMMKELPNLEVLKLRWSAFSGESWHVEDGEFLKLKYLELDHSDIEEWSVEDDPFPSLEQLILMKCTRLVGIPSCLGYITTLKKIEMHEGDRASSSAREIYKEQQDMGNDFLEVVIDGESPDSSRIALNVERDIMVPKLPG</sequence>
<dbReference type="GO" id="GO:0016743">
    <property type="term" value="F:carboxyl- or carbamoyltransferase activity"/>
    <property type="evidence" value="ECO:0007669"/>
    <property type="project" value="InterPro"/>
</dbReference>
<dbReference type="Gene3D" id="1.10.8.430">
    <property type="entry name" value="Helical domain of apoptotic protease-activating factors"/>
    <property type="match status" value="1"/>
</dbReference>
<keyword evidence="8" id="KW-0275">Fatty acid biosynthesis</keyword>
<dbReference type="EC" id="2.1.3.15" evidence="1"/>
<feature type="signal peptide" evidence="11">
    <location>
        <begin position="1"/>
        <end position="24"/>
    </location>
</feature>
<dbReference type="GO" id="GO:0006633">
    <property type="term" value="P:fatty acid biosynthetic process"/>
    <property type="evidence" value="ECO:0007669"/>
    <property type="project" value="UniProtKB-KW"/>
</dbReference>
<dbReference type="SUPFAM" id="SSF52540">
    <property type="entry name" value="P-loop containing nucleoside triphosphate hydrolases"/>
    <property type="match status" value="1"/>
</dbReference>
<dbReference type="GO" id="GO:0009317">
    <property type="term" value="C:acetyl-CoA carboxylase complex"/>
    <property type="evidence" value="ECO:0007669"/>
    <property type="project" value="InterPro"/>
</dbReference>
<evidence type="ECO:0000256" key="11">
    <source>
        <dbReference type="SAM" id="SignalP"/>
    </source>
</evidence>